<keyword evidence="3" id="KW-1185">Reference proteome</keyword>
<dbReference type="Proteomes" id="UP000186922">
    <property type="component" value="Unassembled WGS sequence"/>
</dbReference>
<evidence type="ECO:0000256" key="1">
    <source>
        <dbReference type="SAM" id="MobiDB-lite"/>
    </source>
</evidence>
<sequence>MYILAADTTEDAMAVDTEGAGTDTGEMVVAVTVSTDDTSASMDRSGTPALNIKEKTTAK</sequence>
<protein>
    <submittedName>
        <fullName evidence="2">Uncharacterized protein</fullName>
    </submittedName>
</protein>
<proteinExistence type="predicted"/>
<feature type="region of interest" description="Disordered" evidence="1">
    <location>
        <begin position="37"/>
        <end position="59"/>
    </location>
</feature>
<evidence type="ECO:0000313" key="2">
    <source>
        <dbReference type="EMBL" id="GAU98588.1"/>
    </source>
</evidence>
<name>A0A1D1VJB9_RAMVA</name>
<evidence type="ECO:0000313" key="3">
    <source>
        <dbReference type="Proteomes" id="UP000186922"/>
    </source>
</evidence>
<reference evidence="2 3" key="1">
    <citation type="journal article" date="2016" name="Nat. Commun.">
        <title>Extremotolerant tardigrade genome and improved radiotolerance of human cultured cells by tardigrade-unique protein.</title>
        <authorList>
            <person name="Hashimoto T."/>
            <person name="Horikawa D.D."/>
            <person name="Saito Y."/>
            <person name="Kuwahara H."/>
            <person name="Kozuka-Hata H."/>
            <person name="Shin-I T."/>
            <person name="Minakuchi Y."/>
            <person name="Ohishi K."/>
            <person name="Motoyama A."/>
            <person name="Aizu T."/>
            <person name="Enomoto A."/>
            <person name="Kondo K."/>
            <person name="Tanaka S."/>
            <person name="Hara Y."/>
            <person name="Koshikawa S."/>
            <person name="Sagara H."/>
            <person name="Miura T."/>
            <person name="Yokobori S."/>
            <person name="Miyagawa K."/>
            <person name="Suzuki Y."/>
            <person name="Kubo T."/>
            <person name="Oyama M."/>
            <person name="Kohara Y."/>
            <person name="Fujiyama A."/>
            <person name="Arakawa K."/>
            <person name="Katayama T."/>
            <person name="Toyoda A."/>
            <person name="Kunieda T."/>
        </authorList>
    </citation>
    <scope>NUCLEOTIDE SEQUENCE [LARGE SCALE GENOMIC DNA]</scope>
    <source>
        <strain evidence="2 3">YOKOZUNA-1</strain>
    </source>
</reference>
<comment type="caution">
    <text evidence="2">The sequence shown here is derived from an EMBL/GenBank/DDBJ whole genome shotgun (WGS) entry which is preliminary data.</text>
</comment>
<organism evidence="2 3">
    <name type="scientific">Ramazzottius varieornatus</name>
    <name type="common">Water bear</name>
    <name type="synonym">Tardigrade</name>
    <dbReference type="NCBI Taxonomy" id="947166"/>
    <lineage>
        <taxon>Eukaryota</taxon>
        <taxon>Metazoa</taxon>
        <taxon>Ecdysozoa</taxon>
        <taxon>Tardigrada</taxon>
        <taxon>Eutardigrada</taxon>
        <taxon>Parachela</taxon>
        <taxon>Hypsibioidea</taxon>
        <taxon>Ramazzottiidae</taxon>
        <taxon>Ramazzottius</taxon>
    </lineage>
</organism>
<dbReference type="AlphaFoldDB" id="A0A1D1VJB9"/>
<gene>
    <name evidence="2" type="primary">RvY_09715-1</name>
    <name evidence="2" type="synonym">RvY_09715.1</name>
    <name evidence="2" type="ORF">RvY_09715</name>
</gene>
<accession>A0A1D1VJB9</accession>
<dbReference type="EMBL" id="BDGG01000004">
    <property type="protein sequence ID" value="GAU98588.1"/>
    <property type="molecule type" value="Genomic_DNA"/>
</dbReference>